<dbReference type="AlphaFoldDB" id="T0Z4V2"/>
<dbReference type="EMBL" id="AUZY01010043">
    <property type="protein sequence ID" value="EQD40033.1"/>
    <property type="molecule type" value="Genomic_DNA"/>
</dbReference>
<keyword evidence="1" id="KW-0808">Transferase</keyword>
<reference evidence="1" key="1">
    <citation type="submission" date="2013-08" db="EMBL/GenBank/DDBJ databases">
        <authorList>
            <person name="Mendez C."/>
            <person name="Richter M."/>
            <person name="Ferrer M."/>
            <person name="Sanchez J."/>
        </authorList>
    </citation>
    <scope>NUCLEOTIDE SEQUENCE</scope>
</reference>
<reference evidence="1" key="2">
    <citation type="journal article" date="2014" name="ISME J.">
        <title>Microbial stratification in low pH oxic and suboxic macroscopic growths along an acid mine drainage.</title>
        <authorList>
            <person name="Mendez-Garcia C."/>
            <person name="Mesa V."/>
            <person name="Sprenger R.R."/>
            <person name="Richter M."/>
            <person name="Diez M.S."/>
            <person name="Solano J."/>
            <person name="Bargiela R."/>
            <person name="Golyshina O.V."/>
            <person name="Manteca A."/>
            <person name="Ramos J.L."/>
            <person name="Gallego J.R."/>
            <person name="Llorente I."/>
            <person name="Martins Dos Santos V.A."/>
            <person name="Jensen O.N."/>
            <person name="Pelaez A.I."/>
            <person name="Sanchez J."/>
            <person name="Ferrer M."/>
        </authorList>
    </citation>
    <scope>NUCLEOTIDE SEQUENCE</scope>
</reference>
<dbReference type="GO" id="GO:0032259">
    <property type="term" value="P:methylation"/>
    <property type="evidence" value="ECO:0007669"/>
    <property type="project" value="UniProtKB-KW"/>
</dbReference>
<gene>
    <name evidence="1" type="ORF">B1B_15106</name>
</gene>
<comment type="caution">
    <text evidence="1">The sequence shown here is derived from an EMBL/GenBank/DDBJ whole genome shotgun (WGS) entry which is preliminary data.</text>
</comment>
<proteinExistence type="predicted"/>
<feature type="non-terminal residue" evidence="1">
    <location>
        <position position="1"/>
    </location>
</feature>
<accession>T0Z4V2</accession>
<protein>
    <submittedName>
        <fullName evidence="1">DNA methyltransferase</fullName>
    </submittedName>
</protein>
<evidence type="ECO:0000313" key="1">
    <source>
        <dbReference type="EMBL" id="EQD40033.1"/>
    </source>
</evidence>
<sequence length="31" mass="3518">SLPFEPGEHRRIAVKIVDDRGIESLKVITLE</sequence>
<name>T0Z4V2_9ZZZZ</name>
<keyword evidence="1" id="KW-0489">Methyltransferase</keyword>
<organism evidence="1">
    <name type="scientific">mine drainage metagenome</name>
    <dbReference type="NCBI Taxonomy" id="410659"/>
    <lineage>
        <taxon>unclassified sequences</taxon>
        <taxon>metagenomes</taxon>
        <taxon>ecological metagenomes</taxon>
    </lineage>
</organism>
<dbReference type="GO" id="GO:0008168">
    <property type="term" value="F:methyltransferase activity"/>
    <property type="evidence" value="ECO:0007669"/>
    <property type="project" value="UniProtKB-KW"/>
</dbReference>